<dbReference type="GO" id="GO:0000978">
    <property type="term" value="F:RNA polymerase II cis-regulatory region sequence-specific DNA binding"/>
    <property type="evidence" value="ECO:0007669"/>
    <property type="project" value="TreeGrafter"/>
</dbReference>
<protein>
    <recommendedName>
        <fullName evidence="2">Transcription activator GCR1-like domain-containing protein</fullName>
    </recommendedName>
</protein>
<dbReference type="AlphaFoldDB" id="A0A5N6Y6S2"/>
<feature type="compositionally biased region" description="Low complexity" evidence="1">
    <location>
        <begin position="39"/>
        <end position="51"/>
    </location>
</feature>
<evidence type="ECO:0000313" key="3">
    <source>
        <dbReference type="EMBL" id="KAE8340908.1"/>
    </source>
</evidence>
<dbReference type="InterPro" id="IPR022210">
    <property type="entry name" value="TF_GCR1-like"/>
</dbReference>
<sequence>MGGRVAFTLQAVNPDVTEAFVSAVQSPRPMPEFVPVPSAATAPAGSSATTTQETFEPIRTPNHSAGIPHYLPFRTAHTVPELWREWTCGLGGKPSIQSLEDTYGAAWRPLQRERVKFCRRKVIIDEIHCLGADYQLYIHYLFNLLIINNINTNSPKKSTQMNKSTGDIFSYIFEYLYTGTTYFMYNKKN</sequence>
<reference evidence="3" key="1">
    <citation type="submission" date="2019-04" db="EMBL/GenBank/DDBJ databases">
        <title>Friends and foes A comparative genomics study of 23 Aspergillus species from section Flavi.</title>
        <authorList>
            <consortium name="DOE Joint Genome Institute"/>
            <person name="Kjaerbolling I."/>
            <person name="Vesth T."/>
            <person name="Frisvad J.C."/>
            <person name="Nybo J.L."/>
            <person name="Theobald S."/>
            <person name="Kildgaard S."/>
            <person name="Isbrandt T."/>
            <person name="Kuo A."/>
            <person name="Sato A."/>
            <person name="Lyhne E.K."/>
            <person name="Kogle M.E."/>
            <person name="Wiebenga A."/>
            <person name="Kun R.S."/>
            <person name="Lubbers R.J."/>
            <person name="Makela M.R."/>
            <person name="Barry K."/>
            <person name="Chovatia M."/>
            <person name="Clum A."/>
            <person name="Daum C."/>
            <person name="Haridas S."/>
            <person name="He G."/>
            <person name="LaButti K."/>
            <person name="Lipzen A."/>
            <person name="Mondo S."/>
            <person name="Riley R."/>
            <person name="Salamov A."/>
            <person name="Simmons B.A."/>
            <person name="Magnuson J.K."/>
            <person name="Henrissat B."/>
            <person name="Mortensen U.H."/>
            <person name="Larsen T.O."/>
            <person name="Devries R.P."/>
            <person name="Grigoriev I.V."/>
            <person name="Machida M."/>
            <person name="Baker S.E."/>
            <person name="Andersen M.R."/>
        </authorList>
    </citation>
    <scope>NUCLEOTIDE SEQUENCE</scope>
    <source>
        <strain evidence="3">CBS 117612</strain>
    </source>
</reference>
<dbReference type="GO" id="GO:0060963">
    <property type="term" value="P:positive regulation of ribosomal protein gene transcription by RNA polymerase II"/>
    <property type="evidence" value="ECO:0007669"/>
    <property type="project" value="TreeGrafter"/>
</dbReference>
<dbReference type="PANTHER" id="PTHR37784:SF2">
    <property type="entry name" value="HIGH-OSMOLARITY-INDUCED TRANSCRIPTION PROTEIN 1"/>
    <property type="match status" value="1"/>
</dbReference>
<feature type="region of interest" description="Disordered" evidence="1">
    <location>
        <begin position="39"/>
        <end position="63"/>
    </location>
</feature>
<dbReference type="Pfam" id="PF12550">
    <property type="entry name" value="GCR1_C"/>
    <property type="match status" value="1"/>
</dbReference>
<dbReference type="GO" id="GO:0000981">
    <property type="term" value="F:DNA-binding transcription factor activity, RNA polymerase II-specific"/>
    <property type="evidence" value="ECO:0007669"/>
    <property type="project" value="TreeGrafter"/>
</dbReference>
<proteinExistence type="predicted"/>
<evidence type="ECO:0000259" key="2">
    <source>
        <dbReference type="Pfam" id="PF12550"/>
    </source>
</evidence>
<gene>
    <name evidence="3" type="ORF">BDV24DRAFT_174991</name>
</gene>
<accession>A0A5N6Y6S2</accession>
<organism evidence="3">
    <name type="scientific">Aspergillus arachidicola</name>
    <dbReference type="NCBI Taxonomy" id="656916"/>
    <lineage>
        <taxon>Eukaryota</taxon>
        <taxon>Fungi</taxon>
        <taxon>Dikarya</taxon>
        <taxon>Ascomycota</taxon>
        <taxon>Pezizomycotina</taxon>
        <taxon>Eurotiomycetes</taxon>
        <taxon>Eurotiomycetidae</taxon>
        <taxon>Eurotiales</taxon>
        <taxon>Aspergillaceae</taxon>
        <taxon>Aspergillus</taxon>
        <taxon>Aspergillus subgen. Circumdati</taxon>
    </lineage>
</organism>
<evidence type="ECO:0000256" key="1">
    <source>
        <dbReference type="SAM" id="MobiDB-lite"/>
    </source>
</evidence>
<dbReference type="EMBL" id="ML737144">
    <property type="protein sequence ID" value="KAE8340908.1"/>
    <property type="molecule type" value="Genomic_DNA"/>
</dbReference>
<dbReference type="Proteomes" id="UP000325558">
    <property type="component" value="Unassembled WGS sequence"/>
</dbReference>
<dbReference type="OrthoDB" id="4325529at2759"/>
<dbReference type="PANTHER" id="PTHR37784">
    <property type="entry name" value="PROTEIN MSN1"/>
    <property type="match status" value="1"/>
</dbReference>
<feature type="domain" description="Transcription activator GCR1-like" evidence="2">
    <location>
        <begin position="74"/>
        <end position="131"/>
    </location>
</feature>
<name>A0A5N6Y6S2_9EURO</name>
<dbReference type="InterPro" id="IPR052146">
    <property type="entry name" value="HOT1"/>
</dbReference>